<dbReference type="UniPathway" id="UPA00219"/>
<dbReference type="GO" id="GO:0009252">
    <property type="term" value="P:peptidoglycan biosynthetic process"/>
    <property type="evidence" value="ECO:0007669"/>
    <property type="project" value="UniProtKB-UniPathway"/>
</dbReference>
<keyword evidence="4" id="KW-0121">Carboxypeptidase</keyword>
<dbReference type="SUPFAM" id="SSF53955">
    <property type="entry name" value="Lysozyme-like"/>
    <property type="match status" value="1"/>
</dbReference>
<dbReference type="AlphaFoldDB" id="A0A7V7PSP9"/>
<comment type="similarity">
    <text evidence="3">In the N-terminal section; belongs to the glycosyltransferase 51 family.</text>
</comment>
<dbReference type="SUPFAM" id="SSF56601">
    <property type="entry name" value="beta-lactamase/transpeptidase-like"/>
    <property type="match status" value="1"/>
</dbReference>
<evidence type="ECO:0000259" key="13">
    <source>
        <dbReference type="Pfam" id="PF00912"/>
    </source>
</evidence>
<evidence type="ECO:0000259" key="12">
    <source>
        <dbReference type="Pfam" id="PF00905"/>
    </source>
</evidence>
<evidence type="ECO:0000313" key="15">
    <source>
        <dbReference type="EMBL" id="KAB0682533.1"/>
    </source>
</evidence>
<dbReference type="EMBL" id="VZDO01000001">
    <property type="protein sequence ID" value="KAB0682533.1"/>
    <property type="molecule type" value="Genomic_DNA"/>
</dbReference>
<dbReference type="InterPro" id="IPR001264">
    <property type="entry name" value="Glyco_trans_51"/>
</dbReference>
<comment type="similarity">
    <text evidence="2">In the C-terminal section; belongs to the transpeptidase family.</text>
</comment>
<sequence length="691" mass="72885">MKRRRLAVALGLGAALLGGLGFAGNRWLESAVAARAARLAEPETGVLVEARDGGILRAFATQDGRWRLDVSEPDVDPRFLLMLTSWEDKRFASHGGIDAVALGRAVWQSVRHAWLVSGGSTLTMQVARMVEGLPTGSLRAKGEQFLGALALERALGKRGVMNLYLKLAPYGGNVEGVRAASLAWFGHEPRRLTAAEAALLVALPQSPERYRPDLHPKRAKQARDRVLARMVALGILAPAEAERASAEPVPTARRAMPMLAAHAAESAKAANPAAKRLPLTLDRHLQESLEAYARDKAAGLPKPQSLAILVADHTTGEILATVGAPDMFDTERQGYVNLTKAVRSPGSTLKPLIYGLAFEAGVAHPESLVDDRPTAFAGYTPQNFDHTFEGVITARRALQLSRNLPAVELLAAVGPSRLVQRMQRAGAHPELGSRTLPGLAIGLGGLGISLEDLVRIYAGLANGGVAKPLRIDASPAAILGAPPARRILSEQAAWYVTSVLAGAPTTAKGPPGTIAFKTGTSFGYRDAWTVGYDGRHVVGVWLGRPDAVPVPGLVGQDAAVPVMRDVFARLGPAKRLPGPPPGILAAAGRRLPPAMRKVGGGIDAAGADRPEIVFPPNDTKVELGLADGAASDLSLKVRNGTPPFTWVIDGMPALTGLFDRQAAWRPQEPGFVTISVVDAKGAAASSRVFVD</sequence>
<keyword evidence="8" id="KW-0378">Hydrolase</keyword>
<evidence type="ECO:0000256" key="5">
    <source>
        <dbReference type="ARBA" id="ARBA00022670"/>
    </source>
</evidence>
<dbReference type="InterPro" id="IPR023346">
    <property type="entry name" value="Lysozyme-like_dom_sf"/>
</dbReference>
<name>A0A7V7PSP9_9HYPH</name>
<dbReference type="GO" id="GO:0006508">
    <property type="term" value="P:proteolysis"/>
    <property type="evidence" value="ECO:0007669"/>
    <property type="project" value="UniProtKB-KW"/>
</dbReference>
<dbReference type="GO" id="GO:0004180">
    <property type="term" value="F:carboxypeptidase activity"/>
    <property type="evidence" value="ECO:0007669"/>
    <property type="project" value="UniProtKB-KW"/>
</dbReference>
<dbReference type="InterPro" id="IPR036950">
    <property type="entry name" value="PBP_transglycosylase"/>
</dbReference>
<dbReference type="Gene3D" id="1.10.3810.10">
    <property type="entry name" value="Biosynthetic peptidoglycan transglycosylase-like"/>
    <property type="match status" value="1"/>
</dbReference>
<keyword evidence="7" id="KW-0808">Transferase</keyword>
<evidence type="ECO:0000259" key="14">
    <source>
        <dbReference type="Pfam" id="PF06832"/>
    </source>
</evidence>
<proteinExistence type="inferred from homology"/>
<evidence type="ECO:0000256" key="3">
    <source>
        <dbReference type="ARBA" id="ARBA00007739"/>
    </source>
</evidence>
<evidence type="ECO:0000256" key="2">
    <source>
        <dbReference type="ARBA" id="ARBA00007090"/>
    </source>
</evidence>
<dbReference type="EC" id="2.4.99.28" evidence="10"/>
<dbReference type="InterPro" id="IPR001460">
    <property type="entry name" value="PCN-bd_Tpept"/>
</dbReference>
<evidence type="ECO:0000256" key="6">
    <source>
        <dbReference type="ARBA" id="ARBA00022676"/>
    </source>
</evidence>
<comment type="catalytic activity">
    <reaction evidence="11">
        <text>[GlcNAc-(1-&gt;4)-Mur2Ac(oyl-L-Ala-gamma-D-Glu-L-Lys-D-Ala-D-Ala)](n)-di-trans,octa-cis-undecaprenyl diphosphate + beta-D-GlcNAc-(1-&gt;4)-Mur2Ac(oyl-L-Ala-gamma-D-Glu-L-Lys-D-Ala-D-Ala)-di-trans,octa-cis-undecaprenyl diphosphate = [GlcNAc-(1-&gt;4)-Mur2Ac(oyl-L-Ala-gamma-D-Glu-L-Lys-D-Ala-D-Ala)](n+1)-di-trans,octa-cis-undecaprenyl diphosphate + di-trans,octa-cis-undecaprenyl diphosphate + H(+)</text>
        <dbReference type="Rhea" id="RHEA:23708"/>
        <dbReference type="Rhea" id="RHEA-COMP:9602"/>
        <dbReference type="Rhea" id="RHEA-COMP:9603"/>
        <dbReference type="ChEBI" id="CHEBI:15378"/>
        <dbReference type="ChEBI" id="CHEBI:58405"/>
        <dbReference type="ChEBI" id="CHEBI:60033"/>
        <dbReference type="ChEBI" id="CHEBI:78435"/>
        <dbReference type="EC" id="2.4.99.28"/>
    </reaction>
</comment>
<protein>
    <recommendedName>
        <fullName evidence="10">peptidoglycan glycosyltransferase</fullName>
        <ecNumber evidence="10">2.4.99.28</ecNumber>
    </recommendedName>
</protein>
<feature type="domain" description="Glycosyl transferase family 51" evidence="13">
    <location>
        <begin position="62"/>
        <end position="230"/>
    </location>
</feature>
<dbReference type="GO" id="GO:0008955">
    <property type="term" value="F:peptidoglycan glycosyltransferase activity"/>
    <property type="evidence" value="ECO:0007669"/>
    <property type="project" value="UniProtKB-EC"/>
</dbReference>
<keyword evidence="9" id="KW-0511">Multifunctional enzyme</keyword>
<dbReference type="InterPro" id="IPR009647">
    <property type="entry name" value="PBP_C"/>
</dbReference>
<dbReference type="Pfam" id="PF00905">
    <property type="entry name" value="Transpeptidase"/>
    <property type="match status" value="1"/>
</dbReference>
<evidence type="ECO:0000256" key="4">
    <source>
        <dbReference type="ARBA" id="ARBA00022645"/>
    </source>
</evidence>
<dbReference type="InterPro" id="IPR011815">
    <property type="entry name" value="PBP_1c"/>
</dbReference>
<dbReference type="InterPro" id="IPR012338">
    <property type="entry name" value="Beta-lactam/transpept-like"/>
</dbReference>
<comment type="caution">
    <text evidence="15">The sequence shown here is derived from an EMBL/GenBank/DDBJ whole genome shotgun (WGS) entry which is preliminary data.</text>
</comment>
<dbReference type="GO" id="GO:0030288">
    <property type="term" value="C:outer membrane-bounded periplasmic space"/>
    <property type="evidence" value="ECO:0007669"/>
    <property type="project" value="TreeGrafter"/>
</dbReference>
<dbReference type="Gene3D" id="3.40.710.10">
    <property type="entry name" value="DD-peptidase/beta-lactamase superfamily"/>
    <property type="match status" value="1"/>
</dbReference>
<dbReference type="GO" id="GO:0008658">
    <property type="term" value="F:penicillin binding"/>
    <property type="evidence" value="ECO:0007669"/>
    <property type="project" value="InterPro"/>
</dbReference>
<dbReference type="PANTHER" id="PTHR32282">
    <property type="entry name" value="BINDING PROTEIN TRANSPEPTIDASE, PUTATIVE-RELATED"/>
    <property type="match status" value="1"/>
</dbReference>
<gene>
    <name evidence="15" type="primary">pbpC</name>
    <name evidence="15" type="ORF">F6X38_00105</name>
</gene>
<evidence type="ECO:0000256" key="9">
    <source>
        <dbReference type="ARBA" id="ARBA00023268"/>
    </source>
</evidence>
<evidence type="ECO:0000313" key="16">
    <source>
        <dbReference type="Proteomes" id="UP000432089"/>
    </source>
</evidence>
<evidence type="ECO:0000256" key="7">
    <source>
        <dbReference type="ARBA" id="ARBA00022679"/>
    </source>
</evidence>
<keyword evidence="6" id="KW-0328">Glycosyltransferase</keyword>
<feature type="domain" description="Penicillin-binding C-terminal" evidence="14">
    <location>
        <begin position="604"/>
        <end position="687"/>
    </location>
</feature>
<dbReference type="Pfam" id="PF00912">
    <property type="entry name" value="Transgly"/>
    <property type="match status" value="1"/>
</dbReference>
<comment type="pathway">
    <text evidence="1">Cell wall biogenesis; peptidoglycan biosynthesis.</text>
</comment>
<feature type="domain" description="Penicillin-binding protein transpeptidase" evidence="12">
    <location>
        <begin position="307"/>
        <end position="532"/>
    </location>
</feature>
<dbReference type="InterPro" id="IPR050396">
    <property type="entry name" value="Glycosyltr_51/Transpeptidase"/>
</dbReference>
<evidence type="ECO:0000256" key="1">
    <source>
        <dbReference type="ARBA" id="ARBA00004752"/>
    </source>
</evidence>
<keyword evidence="16" id="KW-1185">Reference proteome</keyword>
<keyword evidence="5" id="KW-0645">Protease</keyword>
<dbReference type="Proteomes" id="UP000432089">
    <property type="component" value="Unassembled WGS sequence"/>
</dbReference>
<dbReference type="Pfam" id="PF06832">
    <property type="entry name" value="BiPBP_C"/>
    <property type="match status" value="1"/>
</dbReference>
<evidence type="ECO:0000256" key="11">
    <source>
        <dbReference type="ARBA" id="ARBA00049902"/>
    </source>
</evidence>
<evidence type="ECO:0000256" key="10">
    <source>
        <dbReference type="ARBA" id="ARBA00044770"/>
    </source>
</evidence>
<reference evidence="15 16" key="1">
    <citation type="submission" date="2019-09" db="EMBL/GenBank/DDBJ databases">
        <title>YIM 132180 draft genome.</title>
        <authorList>
            <person name="Zhang K."/>
        </authorList>
    </citation>
    <scope>NUCLEOTIDE SEQUENCE [LARGE SCALE GENOMIC DNA]</scope>
    <source>
        <strain evidence="15 16">YIM 132180</strain>
    </source>
</reference>
<organism evidence="15 16">
    <name type="scientific">Plantimonas leprariae</name>
    <dbReference type="NCBI Taxonomy" id="2615207"/>
    <lineage>
        <taxon>Bacteria</taxon>
        <taxon>Pseudomonadati</taxon>
        <taxon>Pseudomonadota</taxon>
        <taxon>Alphaproteobacteria</taxon>
        <taxon>Hyphomicrobiales</taxon>
        <taxon>Aurantimonadaceae</taxon>
        <taxon>Plantimonas</taxon>
    </lineage>
</organism>
<evidence type="ECO:0000256" key="8">
    <source>
        <dbReference type="ARBA" id="ARBA00022801"/>
    </source>
</evidence>
<dbReference type="PANTHER" id="PTHR32282:SF15">
    <property type="entry name" value="PENICILLIN-BINDING PROTEIN 1C"/>
    <property type="match status" value="1"/>
</dbReference>
<dbReference type="NCBIfam" id="TIGR02073">
    <property type="entry name" value="PBP_1c"/>
    <property type="match status" value="1"/>
</dbReference>
<accession>A0A7V7PSP9</accession>
<dbReference type="RefSeq" id="WP_150967507.1">
    <property type="nucleotide sequence ID" value="NZ_VZDO01000001.1"/>
</dbReference>